<dbReference type="EMBL" id="FMTM01000005">
    <property type="protein sequence ID" value="SCW67695.1"/>
    <property type="molecule type" value="Genomic_DNA"/>
</dbReference>
<protein>
    <submittedName>
        <fullName evidence="6">Protein-S-isoprenylcysteine O-methyltransferase Ste14</fullName>
    </submittedName>
</protein>
<keyword evidence="6" id="KW-0808">Transferase</keyword>
<dbReference type="GO" id="GO:0032259">
    <property type="term" value="P:methylation"/>
    <property type="evidence" value="ECO:0007669"/>
    <property type="project" value="UniProtKB-KW"/>
</dbReference>
<dbReference type="InterPro" id="IPR007318">
    <property type="entry name" value="Phopholipid_MeTrfase"/>
</dbReference>
<keyword evidence="3 5" id="KW-1133">Transmembrane helix</keyword>
<organism evidence="6 7">
    <name type="scientific">Rhizobium mongolense subsp. loessense</name>
    <dbReference type="NCBI Taxonomy" id="158890"/>
    <lineage>
        <taxon>Bacteria</taxon>
        <taxon>Pseudomonadati</taxon>
        <taxon>Pseudomonadota</taxon>
        <taxon>Alphaproteobacteria</taxon>
        <taxon>Hyphomicrobiales</taxon>
        <taxon>Rhizobiaceae</taxon>
        <taxon>Rhizobium/Agrobacterium group</taxon>
        <taxon>Rhizobium</taxon>
    </lineage>
</organism>
<dbReference type="PANTHER" id="PTHR43847:SF1">
    <property type="entry name" value="BLL3993 PROTEIN"/>
    <property type="match status" value="1"/>
</dbReference>
<gene>
    <name evidence="6" type="ORF">SAMN02927900_03758</name>
</gene>
<dbReference type="AlphaFoldDB" id="A0A1G4SGL0"/>
<reference evidence="6 7" key="1">
    <citation type="submission" date="2016-10" db="EMBL/GenBank/DDBJ databases">
        <authorList>
            <person name="de Groot N.N."/>
        </authorList>
    </citation>
    <scope>NUCLEOTIDE SEQUENCE [LARGE SCALE GENOMIC DNA]</scope>
    <source>
        <strain evidence="6 7">CGMCC 1.3401</strain>
    </source>
</reference>
<feature type="transmembrane region" description="Helical" evidence="5">
    <location>
        <begin position="31"/>
        <end position="48"/>
    </location>
</feature>
<dbReference type="Gene3D" id="1.20.120.1630">
    <property type="match status" value="1"/>
</dbReference>
<keyword evidence="6" id="KW-0489">Methyltransferase</keyword>
<feature type="transmembrane region" description="Helical" evidence="5">
    <location>
        <begin position="60"/>
        <end position="81"/>
    </location>
</feature>
<keyword evidence="4 5" id="KW-0472">Membrane</keyword>
<evidence type="ECO:0000313" key="7">
    <source>
        <dbReference type="Proteomes" id="UP000199542"/>
    </source>
</evidence>
<dbReference type="Pfam" id="PF04191">
    <property type="entry name" value="PEMT"/>
    <property type="match status" value="1"/>
</dbReference>
<dbReference type="PANTHER" id="PTHR43847">
    <property type="entry name" value="BLL3993 PROTEIN"/>
    <property type="match status" value="1"/>
</dbReference>
<dbReference type="Proteomes" id="UP000199542">
    <property type="component" value="Unassembled WGS sequence"/>
</dbReference>
<keyword evidence="2 5" id="KW-0812">Transmembrane</keyword>
<evidence type="ECO:0000256" key="5">
    <source>
        <dbReference type="SAM" id="Phobius"/>
    </source>
</evidence>
<dbReference type="GO" id="GO:0008168">
    <property type="term" value="F:methyltransferase activity"/>
    <property type="evidence" value="ECO:0007669"/>
    <property type="project" value="UniProtKB-KW"/>
</dbReference>
<evidence type="ECO:0000256" key="1">
    <source>
        <dbReference type="ARBA" id="ARBA00004127"/>
    </source>
</evidence>
<evidence type="ECO:0000313" key="6">
    <source>
        <dbReference type="EMBL" id="SCW67695.1"/>
    </source>
</evidence>
<sequence length="172" mass="18763">MVGSGADRAGGGMNEVSGNWRDSSGAAVRPPIAWALAVIAGLALDWLYRLPFLPEAMPAGMLGGIVFLAGLALLIWAAGAFRRAGTQIPTTQPTTTIVDEGPYRFTRNPIYFGMFLGLIGLAIAIDSLWLILLLVPFYLVIRYGVVAREEAYLERKFGGVYLAYKARVRRWL</sequence>
<comment type="subcellular location">
    <subcellularLocation>
        <location evidence="1">Endomembrane system</location>
        <topology evidence="1">Multi-pass membrane protein</topology>
    </subcellularLocation>
</comment>
<evidence type="ECO:0000256" key="2">
    <source>
        <dbReference type="ARBA" id="ARBA00022692"/>
    </source>
</evidence>
<feature type="transmembrane region" description="Helical" evidence="5">
    <location>
        <begin position="110"/>
        <end position="141"/>
    </location>
</feature>
<evidence type="ECO:0000256" key="3">
    <source>
        <dbReference type="ARBA" id="ARBA00022989"/>
    </source>
</evidence>
<evidence type="ECO:0000256" key="4">
    <source>
        <dbReference type="ARBA" id="ARBA00023136"/>
    </source>
</evidence>
<proteinExistence type="predicted"/>
<accession>A0A1G4SGL0</accession>
<name>A0A1G4SGL0_9HYPH</name>
<dbReference type="GO" id="GO:0012505">
    <property type="term" value="C:endomembrane system"/>
    <property type="evidence" value="ECO:0007669"/>
    <property type="project" value="UniProtKB-SubCell"/>
</dbReference>
<dbReference type="InterPro" id="IPR052527">
    <property type="entry name" value="Metal_cation-efflux_comp"/>
</dbReference>